<dbReference type="Pfam" id="PF00753">
    <property type="entry name" value="Lactamase_B"/>
    <property type="match status" value="1"/>
</dbReference>
<protein>
    <submittedName>
        <fullName evidence="4">Quinoprotein relay system zinc metallohydrolase 1</fullName>
    </submittedName>
</protein>
<dbReference type="InterPro" id="IPR030811">
    <property type="entry name" value="SoxH-rel_PQQ_1"/>
</dbReference>
<dbReference type="InterPro" id="IPR001279">
    <property type="entry name" value="Metallo-B-lactamas"/>
</dbReference>
<evidence type="ECO:0000256" key="2">
    <source>
        <dbReference type="SAM" id="SignalP"/>
    </source>
</evidence>
<dbReference type="Gene3D" id="3.60.15.10">
    <property type="entry name" value="Ribonuclease Z/Hydroxyacylglutathione hydrolase-like"/>
    <property type="match status" value="1"/>
</dbReference>
<dbReference type="RefSeq" id="WP_286593598.1">
    <property type="nucleotide sequence ID" value="NZ_JACANB010000003.1"/>
</dbReference>
<dbReference type="EMBL" id="JACANB010000003">
    <property type="protein sequence ID" value="MDM1696233.1"/>
    <property type="molecule type" value="Genomic_DNA"/>
</dbReference>
<evidence type="ECO:0000259" key="3">
    <source>
        <dbReference type="SMART" id="SM00849"/>
    </source>
</evidence>
<evidence type="ECO:0000256" key="1">
    <source>
        <dbReference type="ARBA" id="ARBA00005250"/>
    </source>
</evidence>
<dbReference type="CDD" id="cd16282">
    <property type="entry name" value="metallo-hydrolase-like_MBL-fold"/>
    <property type="match status" value="1"/>
</dbReference>
<comment type="similarity">
    <text evidence="1">Belongs to the metallo-beta-lactamase superfamily. Class-B beta-lactamase family.</text>
</comment>
<dbReference type="InterPro" id="IPR036866">
    <property type="entry name" value="RibonucZ/Hydroxyglut_hydro"/>
</dbReference>
<proteinExistence type="inferred from homology"/>
<dbReference type="GO" id="GO:0017001">
    <property type="term" value="P:antibiotic catabolic process"/>
    <property type="evidence" value="ECO:0007669"/>
    <property type="project" value="UniProtKB-ARBA"/>
</dbReference>
<dbReference type="SUPFAM" id="SSF56281">
    <property type="entry name" value="Metallo-hydrolase/oxidoreductase"/>
    <property type="match status" value="1"/>
</dbReference>
<accession>A0AAW7DU77</accession>
<reference evidence="4" key="1">
    <citation type="submission" date="2020-06" db="EMBL/GenBank/DDBJ databases">
        <authorList>
            <person name="Dong N."/>
        </authorList>
    </citation>
    <scope>NUCLEOTIDE SEQUENCE</scope>
    <source>
        <strain evidence="4">DF46-2-2</strain>
    </source>
</reference>
<dbReference type="NCBIfam" id="TIGR04558">
    <property type="entry name" value="SoxH_rel_PQQ_1"/>
    <property type="match status" value="1"/>
</dbReference>
<dbReference type="AlphaFoldDB" id="A0AAW7DU77"/>
<gene>
    <name evidence="4" type="ORF">HX099_06100</name>
</gene>
<feature type="chain" id="PRO_5043409273" evidence="2">
    <location>
        <begin position="21"/>
        <end position="311"/>
    </location>
</feature>
<feature type="signal peptide" evidence="2">
    <location>
        <begin position="1"/>
        <end position="20"/>
    </location>
</feature>
<keyword evidence="2" id="KW-0732">Signal</keyword>
<reference evidence="4" key="2">
    <citation type="journal article" date="2022" name="Sci. Total Environ.">
        <title>Prevalence, transmission, and molecular epidemiology of tet(X)-positive bacteria among humans, animals, and environmental niches in China: An epidemiological, and genomic-based study.</title>
        <authorList>
            <person name="Dong N."/>
            <person name="Zeng Y."/>
            <person name="Cai C."/>
            <person name="Sun C."/>
            <person name="Lu J."/>
            <person name="Liu C."/>
            <person name="Zhou H."/>
            <person name="Sun Q."/>
            <person name="Shu L."/>
            <person name="Wang H."/>
            <person name="Wang Y."/>
            <person name="Wang S."/>
            <person name="Wu C."/>
            <person name="Chan E.W."/>
            <person name="Chen G."/>
            <person name="Shen Z."/>
            <person name="Chen S."/>
            <person name="Zhang R."/>
        </authorList>
    </citation>
    <scope>NUCLEOTIDE SEQUENCE</scope>
    <source>
        <strain evidence="4">DF46-2-2</strain>
    </source>
</reference>
<organism evidence="4 5">
    <name type="scientific">Thiopseudomonas alkaliphila</name>
    <dbReference type="NCBI Taxonomy" id="1697053"/>
    <lineage>
        <taxon>Bacteria</taxon>
        <taxon>Pseudomonadati</taxon>
        <taxon>Pseudomonadota</taxon>
        <taxon>Gammaproteobacteria</taxon>
        <taxon>Pseudomonadales</taxon>
        <taxon>Pseudomonadaceae</taxon>
        <taxon>Thiopseudomonas</taxon>
    </lineage>
</organism>
<dbReference type="PANTHER" id="PTHR42951:SF4">
    <property type="entry name" value="ACYL-COENZYME A THIOESTERASE MBLAC2"/>
    <property type="match status" value="1"/>
</dbReference>
<feature type="domain" description="Metallo-beta-lactamase" evidence="3">
    <location>
        <begin position="51"/>
        <end position="232"/>
    </location>
</feature>
<dbReference type="PANTHER" id="PTHR42951">
    <property type="entry name" value="METALLO-BETA-LACTAMASE DOMAIN-CONTAINING"/>
    <property type="match status" value="1"/>
</dbReference>
<sequence length="311" mass="33948">MLRRLVAGVLICLCSLDLQAQYTLSAQKIAANTWVVEGSTDNFSPQNGGNIVNVGFIETPVGVVVIDTGPSFLYGQALRQTIAEVSDKPIIKVLLTHHHPDHVLGNQAFSDIPIAALTSTTALLAQEGEALAENMYRLVGDGMRGTEVLLPNVEVAAGPLKLGDYQLQLYALSGHTGADLVVFDPQTGVLFAGDLVFYQRALTTPHTPGLAIWQADLTQLEQLPWRVIVPGHGPIANNQAPFAQMHAYLNWLDQLLHRAAATGEDMNQVLRSDIPAQFKSISLTRYELTRTVSHLYPTYEKQVFQLLNSTD</sequence>
<dbReference type="SMART" id="SM00849">
    <property type="entry name" value="Lactamase_B"/>
    <property type="match status" value="1"/>
</dbReference>
<comment type="caution">
    <text evidence="4">The sequence shown here is derived from an EMBL/GenBank/DDBJ whole genome shotgun (WGS) entry which is preliminary data.</text>
</comment>
<evidence type="ECO:0000313" key="4">
    <source>
        <dbReference type="EMBL" id="MDM1696233.1"/>
    </source>
</evidence>
<name>A0AAW7DU77_9GAMM</name>
<dbReference type="Proteomes" id="UP001173465">
    <property type="component" value="Unassembled WGS sequence"/>
</dbReference>
<dbReference type="InterPro" id="IPR050855">
    <property type="entry name" value="NDM-1-like"/>
</dbReference>
<evidence type="ECO:0000313" key="5">
    <source>
        <dbReference type="Proteomes" id="UP001173465"/>
    </source>
</evidence>